<evidence type="ECO:0000256" key="1">
    <source>
        <dbReference type="SAM" id="MobiDB-lite"/>
    </source>
</evidence>
<dbReference type="Proteomes" id="UP000238823">
    <property type="component" value="Unassembled WGS sequence"/>
</dbReference>
<dbReference type="EMBL" id="PVNL01000147">
    <property type="protein sequence ID" value="PRP93639.1"/>
    <property type="molecule type" value="Genomic_DNA"/>
</dbReference>
<proteinExistence type="predicted"/>
<reference evidence="3 4" key="1">
    <citation type="submission" date="2018-03" db="EMBL/GenBank/DDBJ databases">
        <title>Draft Genome Sequences of the Obligatory Marine Myxobacteria Enhygromyxa salina SWB007.</title>
        <authorList>
            <person name="Poehlein A."/>
            <person name="Moghaddam J.A."/>
            <person name="Harms H."/>
            <person name="Alanjari M."/>
            <person name="Koenig G.M."/>
            <person name="Daniel R."/>
            <person name="Schaeberle T.F."/>
        </authorList>
    </citation>
    <scope>NUCLEOTIDE SEQUENCE [LARGE SCALE GENOMIC DNA]</scope>
    <source>
        <strain evidence="3 4">SWB007</strain>
    </source>
</reference>
<organism evidence="3 4">
    <name type="scientific">Enhygromyxa salina</name>
    <dbReference type="NCBI Taxonomy" id="215803"/>
    <lineage>
        <taxon>Bacteria</taxon>
        <taxon>Pseudomonadati</taxon>
        <taxon>Myxococcota</taxon>
        <taxon>Polyangia</taxon>
        <taxon>Nannocystales</taxon>
        <taxon>Nannocystaceae</taxon>
        <taxon>Enhygromyxa</taxon>
    </lineage>
</organism>
<accession>A0A2S9XL88</accession>
<name>A0A2S9XL88_9BACT</name>
<feature type="chain" id="PRO_5015517453" evidence="2">
    <location>
        <begin position="20"/>
        <end position="222"/>
    </location>
</feature>
<sequence>MFYSTSRSWLCACSLLLWAGCGDDGTPAGDGTETSSGDGDGDPGDGDPGDGDGDDGDGDGDPGDGDGDPGDGDGDTGDGDGDTGDGDGDGDTGDGDGDPGNVTYTAVAQPGGLDRVFIERHDEDTDTCTRVVLVSPALIQTFNVQLPDNWSIESVTNNQPADCSVLDFDEQIESGTGVIEFLDFDQFDIFPCTINVDVQFDVAGDPPTLDFSVMNLAVMGAC</sequence>
<evidence type="ECO:0000256" key="2">
    <source>
        <dbReference type="SAM" id="SignalP"/>
    </source>
</evidence>
<evidence type="ECO:0000313" key="4">
    <source>
        <dbReference type="Proteomes" id="UP000238823"/>
    </source>
</evidence>
<comment type="caution">
    <text evidence="3">The sequence shown here is derived from an EMBL/GenBank/DDBJ whole genome shotgun (WGS) entry which is preliminary data.</text>
</comment>
<dbReference type="RefSeq" id="WP_181234611.1">
    <property type="nucleotide sequence ID" value="NZ_PVNL01000147.1"/>
</dbReference>
<evidence type="ECO:0000313" key="3">
    <source>
        <dbReference type="EMBL" id="PRP93639.1"/>
    </source>
</evidence>
<feature type="region of interest" description="Disordered" evidence="1">
    <location>
        <begin position="22"/>
        <end position="102"/>
    </location>
</feature>
<dbReference type="PROSITE" id="PS51257">
    <property type="entry name" value="PROKAR_LIPOPROTEIN"/>
    <property type="match status" value="1"/>
</dbReference>
<dbReference type="AlphaFoldDB" id="A0A2S9XL88"/>
<protein>
    <submittedName>
        <fullName evidence="3">Uncharacterized protein</fullName>
    </submittedName>
</protein>
<gene>
    <name evidence="3" type="ORF">ENSA7_80670</name>
</gene>
<keyword evidence="2" id="KW-0732">Signal</keyword>
<feature type="signal peptide" evidence="2">
    <location>
        <begin position="1"/>
        <end position="19"/>
    </location>
</feature>
<feature type="compositionally biased region" description="Acidic residues" evidence="1">
    <location>
        <begin position="39"/>
        <end position="97"/>
    </location>
</feature>